<dbReference type="Gene3D" id="3.40.190.10">
    <property type="entry name" value="Periplasmic binding protein-like II"/>
    <property type="match status" value="2"/>
</dbReference>
<dbReference type="eggNOG" id="COG1732">
    <property type="taxonomic scope" value="Bacteria"/>
</dbReference>
<dbReference type="Gene3D" id="3.40.190.120">
    <property type="entry name" value="Osmoprotection protein (prox), domain 2"/>
    <property type="match status" value="1"/>
</dbReference>
<dbReference type="InterPro" id="IPR007210">
    <property type="entry name" value="ABC_Gly_betaine_transp_sub-bd"/>
</dbReference>
<dbReference type="GO" id="GO:0043190">
    <property type="term" value="C:ATP-binding cassette (ABC) transporter complex"/>
    <property type="evidence" value="ECO:0007669"/>
    <property type="project" value="InterPro"/>
</dbReference>
<evidence type="ECO:0000313" key="5">
    <source>
        <dbReference type="Proteomes" id="UP000030664"/>
    </source>
</evidence>
<feature type="signal peptide" evidence="2">
    <location>
        <begin position="1"/>
        <end position="24"/>
    </location>
</feature>
<comment type="caution">
    <text evidence="4">The sequence shown here is derived from an EMBL/GenBank/DDBJ whole genome shotgun (WGS) entry which is preliminary data.</text>
</comment>
<dbReference type="RefSeq" id="WP_035965925.1">
    <property type="nucleotide sequence ID" value="NZ_JROM01000062.1"/>
</dbReference>
<gene>
    <name evidence="4" type="ORF">AS25_13595</name>
</gene>
<feature type="region of interest" description="Disordered" evidence="1">
    <location>
        <begin position="118"/>
        <end position="146"/>
    </location>
</feature>
<dbReference type="GO" id="GO:0022857">
    <property type="term" value="F:transmembrane transporter activity"/>
    <property type="evidence" value="ECO:0007669"/>
    <property type="project" value="InterPro"/>
</dbReference>
<evidence type="ECO:0000259" key="3">
    <source>
        <dbReference type="Pfam" id="PF04069"/>
    </source>
</evidence>
<feature type="domain" description="ABC-type glycine betaine transport system substrate-binding" evidence="3">
    <location>
        <begin position="50"/>
        <end position="326"/>
    </location>
</feature>
<name>A0A0B0DDF3_9MICC</name>
<dbReference type="PROSITE" id="PS51257">
    <property type="entry name" value="PROKAR_LIPOPROTEIN"/>
    <property type="match status" value="1"/>
</dbReference>
<dbReference type="EMBL" id="JROM01000062">
    <property type="protein sequence ID" value="KHE73324.1"/>
    <property type="molecule type" value="Genomic_DNA"/>
</dbReference>
<dbReference type="AlphaFoldDB" id="A0A0B0DDF3"/>
<dbReference type="Proteomes" id="UP000030664">
    <property type="component" value="Unassembled WGS sequence"/>
</dbReference>
<protein>
    <submittedName>
        <fullName evidence="4">ABC transporter substrate-binding protein</fullName>
    </submittedName>
</protein>
<evidence type="ECO:0000256" key="1">
    <source>
        <dbReference type="SAM" id="MobiDB-lite"/>
    </source>
</evidence>
<organism evidence="4 5">
    <name type="scientific">Kocuria marina</name>
    <dbReference type="NCBI Taxonomy" id="223184"/>
    <lineage>
        <taxon>Bacteria</taxon>
        <taxon>Bacillati</taxon>
        <taxon>Actinomycetota</taxon>
        <taxon>Actinomycetes</taxon>
        <taxon>Micrococcales</taxon>
        <taxon>Micrococcaceae</taxon>
        <taxon>Kocuria</taxon>
    </lineage>
</organism>
<sequence>MSHGVRLRAVAALASGALLLSACGAGGGTGGPDTGTASQASSSNATGEPTVKIATGVDLQTRVLAHLYQQRLAADGITASVVDVGTTREQIVDALQAGRATMVPDFTGDLYVYTRQNERPASPQPSANPSSTRSPAPDTDTPRGLLDSLGQLLGITGETGPSDDDVYRALPGALPRGLTVLDSSSAQRTDRVVVTAATNAQYNLGGLNTIGEHCPEMAVGMARGYADSAQGERGLKAYYDCAPKAVPEFATTGELVNALLSHDVQAAVLRSSEPAIDDDRLVELDDPNRLFRPERAVVLSSVGMDDRAVASANAVSADLTSEDLTTITRLAGGSDPAMSPEQTATFLREQPR</sequence>
<feature type="chain" id="PRO_5038500163" evidence="2">
    <location>
        <begin position="25"/>
        <end position="352"/>
    </location>
</feature>
<feature type="region of interest" description="Disordered" evidence="1">
    <location>
        <begin position="331"/>
        <end position="352"/>
    </location>
</feature>
<evidence type="ECO:0000256" key="2">
    <source>
        <dbReference type="SAM" id="SignalP"/>
    </source>
</evidence>
<dbReference type="STRING" id="223184.AS25_13595"/>
<reference evidence="4 5" key="1">
    <citation type="submission" date="2014-09" db="EMBL/GenBank/DDBJ databases">
        <title>High-quality draft genome sequence of Kocuria marina SO9-6, an actinobacterium isolated from a copper mine.</title>
        <authorList>
            <person name="Castro D.B."/>
            <person name="Pereira L.B."/>
            <person name="Silva M.V."/>
            <person name="Silva B.P."/>
            <person name="Zanardi B.R."/>
            <person name="Carlos C."/>
            <person name="Belgini D.R."/>
            <person name="Limache E.G."/>
            <person name="Lacerda G.V."/>
            <person name="Nery M.B."/>
            <person name="Gomes M.B."/>
            <person name="Souza S."/>
            <person name="Silva T.M."/>
            <person name="Rodrigues V.D."/>
            <person name="Paulino L.C."/>
            <person name="Vicentini R."/>
            <person name="Ferraz L.F."/>
            <person name="Ottoboni L.M."/>
        </authorList>
    </citation>
    <scope>NUCLEOTIDE SEQUENCE [LARGE SCALE GENOMIC DNA]</scope>
    <source>
        <strain evidence="4 5">SO9-6</strain>
    </source>
</reference>
<dbReference type="Pfam" id="PF04069">
    <property type="entry name" value="OpuAC"/>
    <property type="match status" value="1"/>
</dbReference>
<evidence type="ECO:0000313" key="4">
    <source>
        <dbReference type="EMBL" id="KHE73324.1"/>
    </source>
</evidence>
<feature type="region of interest" description="Disordered" evidence="1">
    <location>
        <begin position="29"/>
        <end position="48"/>
    </location>
</feature>
<accession>A0A0B0DDF3</accession>
<proteinExistence type="predicted"/>
<keyword evidence="2" id="KW-0732">Signal</keyword>
<dbReference type="SUPFAM" id="SSF53850">
    <property type="entry name" value="Periplasmic binding protein-like II"/>
    <property type="match status" value="1"/>
</dbReference>
<feature type="compositionally biased region" description="Low complexity" evidence="1">
    <location>
        <begin position="120"/>
        <end position="131"/>
    </location>
</feature>